<evidence type="ECO:0000256" key="3">
    <source>
        <dbReference type="ARBA" id="ARBA00022723"/>
    </source>
</evidence>
<dbReference type="Gene3D" id="3.30.60.10">
    <property type="entry name" value="Endochitinase-like"/>
    <property type="match status" value="1"/>
</dbReference>
<organism evidence="13 14">
    <name type="scientific">Peltaster fructicola</name>
    <dbReference type="NCBI Taxonomy" id="286661"/>
    <lineage>
        <taxon>Eukaryota</taxon>
        <taxon>Fungi</taxon>
        <taxon>Dikarya</taxon>
        <taxon>Ascomycota</taxon>
        <taxon>Pezizomycotina</taxon>
        <taxon>Dothideomycetes</taxon>
        <taxon>Dothideomycetes incertae sedis</taxon>
        <taxon>Peltaster</taxon>
    </lineage>
</organism>
<dbReference type="GO" id="GO:0008061">
    <property type="term" value="F:chitin binding"/>
    <property type="evidence" value="ECO:0007669"/>
    <property type="project" value="UniProtKB-UniRule"/>
</dbReference>
<feature type="chain" id="PRO_5026233699" description="NodB homology domain-containing protein" evidence="10">
    <location>
        <begin position="17"/>
        <end position="482"/>
    </location>
</feature>
<comment type="cofactor">
    <cofactor evidence="1">
        <name>Co(2+)</name>
        <dbReference type="ChEBI" id="CHEBI:48828"/>
    </cofactor>
</comment>
<dbReference type="PANTHER" id="PTHR46471">
    <property type="entry name" value="CHITIN DEACETYLASE"/>
    <property type="match status" value="1"/>
</dbReference>
<evidence type="ECO:0000313" key="14">
    <source>
        <dbReference type="Proteomes" id="UP000503462"/>
    </source>
</evidence>
<keyword evidence="2 8" id="KW-0147">Chitin-binding</keyword>
<dbReference type="CDD" id="cd10951">
    <property type="entry name" value="CE4_ClCDA_like"/>
    <property type="match status" value="1"/>
</dbReference>
<keyword evidence="5" id="KW-0378">Hydrolase</keyword>
<dbReference type="CDD" id="cd00035">
    <property type="entry name" value="ChtBD1"/>
    <property type="match status" value="1"/>
</dbReference>
<evidence type="ECO:0000256" key="7">
    <source>
        <dbReference type="ARBA" id="ARBA00023285"/>
    </source>
</evidence>
<evidence type="ECO:0000259" key="12">
    <source>
        <dbReference type="PROSITE" id="PS51677"/>
    </source>
</evidence>
<evidence type="ECO:0000256" key="9">
    <source>
        <dbReference type="SAM" id="MobiDB-lite"/>
    </source>
</evidence>
<feature type="disulfide bond" evidence="8">
    <location>
        <begin position="48"/>
        <end position="60"/>
    </location>
</feature>
<evidence type="ECO:0000256" key="4">
    <source>
        <dbReference type="ARBA" id="ARBA00022729"/>
    </source>
</evidence>
<dbReference type="Pfam" id="PF01522">
    <property type="entry name" value="Polysacc_deac_1"/>
    <property type="match status" value="1"/>
</dbReference>
<evidence type="ECO:0000256" key="5">
    <source>
        <dbReference type="ARBA" id="ARBA00022801"/>
    </source>
</evidence>
<feature type="compositionally biased region" description="Low complexity" evidence="9">
    <location>
        <begin position="333"/>
        <end position="409"/>
    </location>
</feature>
<evidence type="ECO:0000259" key="11">
    <source>
        <dbReference type="PROSITE" id="PS50941"/>
    </source>
</evidence>
<gene>
    <name evidence="13" type="ORF">AMS68_003548</name>
</gene>
<name>A0A6H0XTN5_9PEZI</name>
<dbReference type="AlphaFoldDB" id="A0A6H0XTN5"/>
<evidence type="ECO:0000256" key="6">
    <source>
        <dbReference type="ARBA" id="ARBA00023277"/>
    </source>
</evidence>
<dbReference type="PROSITE" id="PS51677">
    <property type="entry name" value="NODB"/>
    <property type="match status" value="1"/>
</dbReference>
<dbReference type="OrthoDB" id="407355at2759"/>
<evidence type="ECO:0000256" key="2">
    <source>
        <dbReference type="ARBA" id="ARBA00022669"/>
    </source>
</evidence>
<keyword evidence="8" id="KW-1015">Disulfide bond</keyword>
<keyword evidence="6" id="KW-0119">Carbohydrate metabolism</keyword>
<evidence type="ECO:0008006" key="15">
    <source>
        <dbReference type="Google" id="ProtNLM"/>
    </source>
</evidence>
<evidence type="ECO:0000313" key="13">
    <source>
        <dbReference type="EMBL" id="QIW98030.1"/>
    </source>
</evidence>
<dbReference type="SUPFAM" id="SSF57016">
    <property type="entry name" value="Plant lectins/antimicrobial peptides"/>
    <property type="match status" value="1"/>
</dbReference>
<comment type="caution">
    <text evidence="8">Lacks conserved residue(s) required for the propagation of feature annotation.</text>
</comment>
<dbReference type="Proteomes" id="UP000503462">
    <property type="component" value="Chromosome 2"/>
</dbReference>
<feature type="signal peptide" evidence="10">
    <location>
        <begin position="1"/>
        <end position="16"/>
    </location>
</feature>
<dbReference type="PANTHER" id="PTHR46471:SF2">
    <property type="entry name" value="CHITIN DEACETYLASE-RELATED"/>
    <property type="match status" value="1"/>
</dbReference>
<reference evidence="13 14" key="1">
    <citation type="journal article" date="2016" name="Sci. Rep.">
        <title>Peltaster fructicola genome reveals evolution from an invasive phytopathogen to an ectophytic parasite.</title>
        <authorList>
            <person name="Xu C."/>
            <person name="Chen H."/>
            <person name="Gleason M.L."/>
            <person name="Xu J.R."/>
            <person name="Liu H."/>
            <person name="Zhang R."/>
            <person name="Sun G."/>
        </authorList>
    </citation>
    <scope>NUCLEOTIDE SEQUENCE [LARGE SCALE GENOMIC DNA]</scope>
    <source>
        <strain evidence="13 14">LNHT1506</strain>
    </source>
</reference>
<feature type="domain" description="Chitin-binding type-1" evidence="11">
    <location>
        <begin position="36"/>
        <end position="82"/>
    </location>
</feature>
<dbReference type="InterPro" id="IPR036861">
    <property type="entry name" value="Endochitinase-like_sf"/>
</dbReference>
<dbReference type="GO" id="GO:0016810">
    <property type="term" value="F:hydrolase activity, acting on carbon-nitrogen (but not peptide) bonds"/>
    <property type="evidence" value="ECO:0007669"/>
    <property type="project" value="InterPro"/>
</dbReference>
<keyword evidence="7" id="KW-0170">Cobalt</keyword>
<keyword evidence="14" id="KW-1185">Reference proteome</keyword>
<evidence type="ECO:0000256" key="1">
    <source>
        <dbReference type="ARBA" id="ARBA00001941"/>
    </source>
</evidence>
<proteinExistence type="predicted"/>
<dbReference type="Gene3D" id="3.20.20.370">
    <property type="entry name" value="Glycoside hydrolase/deacetylase"/>
    <property type="match status" value="1"/>
</dbReference>
<dbReference type="InterPro" id="IPR002509">
    <property type="entry name" value="NODB_dom"/>
</dbReference>
<evidence type="ECO:0000256" key="8">
    <source>
        <dbReference type="PROSITE-ProRule" id="PRU00261"/>
    </source>
</evidence>
<protein>
    <recommendedName>
        <fullName evidence="15">NodB homology domain-containing protein</fullName>
    </recommendedName>
</protein>
<dbReference type="EMBL" id="CP051140">
    <property type="protein sequence ID" value="QIW98030.1"/>
    <property type="molecule type" value="Genomic_DNA"/>
</dbReference>
<feature type="region of interest" description="Disordered" evidence="9">
    <location>
        <begin position="332"/>
        <end position="409"/>
    </location>
</feature>
<dbReference type="GO" id="GO:0005975">
    <property type="term" value="P:carbohydrate metabolic process"/>
    <property type="evidence" value="ECO:0007669"/>
    <property type="project" value="InterPro"/>
</dbReference>
<feature type="disulfide bond" evidence="8">
    <location>
        <begin position="53"/>
        <end position="67"/>
    </location>
</feature>
<feature type="domain" description="NodB homology" evidence="12">
    <location>
        <begin position="115"/>
        <end position="307"/>
    </location>
</feature>
<dbReference type="InterPro" id="IPR001002">
    <property type="entry name" value="Chitin-bd_1"/>
</dbReference>
<dbReference type="InterPro" id="IPR011330">
    <property type="entry name" value="Glyco_hydro/deAcase_b/a-brl"/>
</dbReference>
<evidence type="ECO:0000256" key="10">
    <source>
        <dbReference type="SAM" id="SignalP"/>
    </source>
</evidence>
<keyword evidence="3" id="KW-0479">Metal-binding</keyword>
<keyword evidence="4 10" id="KW-0732">Signal</keyword>
<dbReference type="PROSITE" id="PS50941">
    <property type="entry name" value="CHIT_BIND_I_2"/>
    <property type="match status" value="1"/>
</dbReference>
<dbReference type="SUPFAM" id="SSF88713">
    <property type="entry name" value="Glycoside hydrolase/deacetylase"/>
    <property type="match status" value="1"/>
</dbReference>
<sequence>MWQPLVTLLGGSLAAAHTLMNYDDLWQPSGLTERGATQCGPSYNNQVCDAGQCCSADGLCGTANGACVAPACQFQWGPGCDANQTPPGTNTSTISRPKFGNVPYGTTITHCNTPGKVALTFDDGPYLYTSDLLDLLKSQNVKATFFIVGNNGGKGQIELDSTPWPAIMRRAFNEGHQIASHTWSHQSLDALTPQQITDQIIKNEIAFSDVFGFIPTYLRPPYGFCSSSACQTILGNLGYHIVTWNLDTLDWQENYANSRNIFSSAIQSSDPSKDSFLPLTHDIHNGTVHGFVQYMLDTLRAKGYSTILLGDCLNDPKENWYRDAKSGNQWTGSAAATTASSTQQPTTSSTSSTSSTSTTSSTSPISSTSSTVTQTTSTASTSTTSVSTSSAKGSANTSPSKTAGSSSSSTATQACSGLAGCVVAGLGSTPAPGVNGKNSSSLSTTTTTTSSTSAAAATAGLSYVWYAVDLALSILLLGLINV</sequence>
<accession>A0A6H0XTN5</accession>
<feature type="disulfide bond" evidence="8">
    <location>
        <begin position="39"/>
        <end position="54"/>
    </location>
</feature>
<dbReference type="GO" id="GO:0046872">
    <property type="term" value="F:metal ion binding"/>
    <property type="evidence" value="ECO:0007669"/>
    <property type="project" value="UniProtKB-KW"/>
</dbReference>